<sequence>MNKVSKLNGTLGIINFGKSVVILPISPRVFISKLNTTDIIVIVIIATIGAGIALVILGNRYIIATPNAPKTNNIGAPLK</sequence>
<protein>
    <submittedName>
        <fullName evidence="2">Uncharacterized protein</fullName>
    </submittedName>
</protein>
<keyword evidence="1" id="KW-0812">Transmembrane</keyword>
<reference evidence="2" key="1">
    <citation type="submission" date="2019-08" db="EMBL/GenBank/DDBJ databases">
        <authorList>
            <person name="Kucharzyk K."/>
            <person name="Murdoch R.W."/>
            <person name="Higgins S."/>
            <person name="Loffler F."/>
        </authorList>
    </citation>
    <scope>NUCLEOTIDE SEQUENCE</scope>
</reference>
<feature type="transmembrane region" description="Helical" evidence="1">
    <location>
        <begin position="39"/>
        <end position="57"/>
    </location>
</feature>
<keyword evidence="1" id="KW-1133">Transmembrane helix</keyword>
<dbReference type="AlphaFoldDB" id="A0A645F1J8"/>
<organism evidence="2">
    <name type="scientific">bioreactor metagenome</name>
    <dbReference type="NCBI Taxonomy" id="1076179"/>
    <lineage>
        <taxon>unclassified sequences</taxon>
        <taxon>metagenomes</taxon>
        <taxon>ecological metagenomes</taxon>
    </lineage>
</organism>
<name>A0A645F1J8_9ZZZZ</name>
<evidence type="ECO:0000313" key="2">
    <source>
        <dbReference type="EMBL" id="MPN07309.1"/>
    </source>
</evidence>
<keyword evidence="1" id="KW-0472">Membrane</keyword>
<dbReference type="EMBL" id="VSSQ01053267">
    <property type="protein sequence ID" value="MPN07309.1"/>
    <property type="molecule type" value="Genomic_DNA"/>
</dbReference>
<feature type="transmembrane region" description="Helical" evidence="1">
    <location>
        <begin position="7"/>
        <end position="27"/>
    </location>
</feature>
<accession>A0A645F1J8</accession>
<comment type="caution">
    <text evidence="2">The sequence shown here is derived from an EMBL/GenBank/DDBJ whole genome shotgun (WGS) entry which is preliminary data.</text>
</comment>
<gene>
    <name evidence="2" type="ORF">SDC9_154575</name>
</gene>
<evidence type="ECO:0000256" key="1">
    <source>
        <dbReference type="SAM" id="Phobius"/>
    </source>
</evidence>
<proteinExistence type="predicted"/>